<dbReference type="Proteomes" id="UP000008810">
    <property type="component" value="Chromosome 2"/>
</dbReference>
<feature type="compositionally biased region" description="Pro residues" evidence="1">
    <location>
        <begin position="20"/>
        <end position="33"/>
    </location>
</feature>
<dbReference type="PANTHER" id="PTHR33110">
    <property type="entry name" value="F-BOX/KELCH-REPEAT PROTEIN-RELATED"/>
    <property type="match status" value="1"/>
</dbReference>
<feature type="domain" description="KIB1-4 beta-propeller" evidence="2">
    <location>
        <begin position="118"/>
        <end position="340"/>
    </location>
</feature>
<dbReference type="Pfam" id="PF03478">
    <property type="entry name" value="Beta-prop_KIB1-4"/>
    <property type="match status" value="1"/>
</dbReference>
<name>A0A2K2DAI2_BRADI</name>
<evidence type="ECO:0000259" key="3">
    <source>
        <dbReference type="Pfam" id="PF12937"/>
    </source>
</evidence>
<dbReference type="PANTHER" id="PTHR33110:SF84">
    <property type="entry name" value="F-BOX DOMAIN-CONTAINING PROTEIN"/>
    <property type="match status" value="1"/>
</dbReference>
<sequence>MGLKAFCKNPLWRKLAFRPSPQPSSFPSCPLPQAPRSQEPAPAMAPSPPWADLNQEILGHAFRLHPSIADLARASAVCRSWRSVALQNPPPLPLLLMPAPNGPSYFRVFGETTHQLPQVPDHARGARFCCSFPGGWVLVELPGSTDLELLNIYDGTRRIELPDHPRHQDAYHPMVIYAATMSAAPTPDAGAGACIVAAITAEENHVAFWRSGMGFWSREVLPEEAQHGAAWLPLRFHLAQDVMYYRGAPRHPDVHGDCFCVLTDTEDLLWNEPGDGEGGALTMRVRETQCHSRERMITPTSSDLVVARYLLVSGEDLLMVKRFNVQGRDAGTISANVYCLQERG</sequence>
<dbReference type="InterPro" id="IPR005174">
    <property type="entry name" value="KIB1-4_b-propeller"/>
</dbReference>
<evidence type="ECO:0000256" key="1">
    <source>
        <dbReference type="SAM" id="MobiDB-lite"/>
    </source>
</evidence>
<dbReference type="OrthoDB" id="581290at2759"/>
<evidence type="ECO:0000313" key="4">
    <source>
        <dbReference type="EMBL" id="PNT71286.1"/>
    </source>
</evidence>
<accession>A0A2K2DAI2</accession>
<organism evidence="4">
    <name type="scientific">Brachypodium distachyon</name>
    <name type="common">Purple false brome</name>
    <name type="synonym">Trachynia distachya</name>
    <dbReference type="NCBI Taxonomy" id="15368"/>
    <lineage>
        <taxon>Eukaryota</taxon>
        <taxon>Viridiplantae</taxon>
        <taxon>Streptophyta</taxon>
        <taxon>Embryophyta</taxon>
        <taxon>Tracheophyta</taxon>
        <taxon>Spermatophyta</taxon>
        <taxon>Magnoliopsida</taxon>
        <taxon>Liliopsida</taxon>
        <taxon>Poales</taxon>
        <taxon>Poaceae</taxon>
        <taxon>BOP clade</taxon>
        <taxon>Pooideae</taxon>
        <taxon>Stipodae</taxon>
        <taxon>Brachypodieae</taxon>
        <taxon>Brachypodium</taxon>
    </lineage>
</organism>
<dbReference type="EnsemblPlants" id="PNT71285">
    <property type="protein sequence ID" value="PNT71285"/>
    <property type="gene ID" value="BRADI_2g25681v3"/>
</dbReference>
<evidence type="ECO:0000259" key="2">
    <source>
        <dbReference type="Pfam" id="PF03478"/>
    </source>
</evidence>
<dbReference type="EMBL" id="CM000881">
    <property type="protein sequence ID" value="PNT71286.1"/>
    <property type="molecule type" value="Genomic_DNA"/>
</dbReference>
<dbReference type="Gene3D" id="1.20.1280.50">
    <property type="match status" value="1"/>
</dbReference>
<reference evidence="4" key="2">
    <citation type="submission" date="2017-06" db="EMBL/GenBank/DDBJ databases">
        <title>WGS assembly of Brachypodium distachyon.</title>
        <authorList>
            <consortium name="The International Brachypodium Initiative"/>
            <person name="Lucas S."/>
            <person name="Harmon-Smith M."/>
            <person name="Lail K."/>
            <person name="Tice H."/>
            <person name="Grimwood J."/>
            <person name="Bruce D."/>
            <person name="Barry K."/>
            <person name="Shu S."/>
            <person name="Lindquist E."/>
            <person name="Wang M."/>
            <person name="Pitluck S."/>
            <person name="Vogel J.P."/>
            <person name="Garvin D.F."/>
            <person name="Mockler T.C."/>
            <person name="Schmutz J."/>
            <person name="Rokhsar D."/>
            <person name="Bevan M.W."/>
        </authorList>
    </citation>
    <scope>NUCLEOTIDE SEQUENCE</scope>
    <source>
        <strain evidence="4">Bd21</strain>
    </source>
</reference>
<keyword evidence="6" id="KW-1185">Reference proteome</keyword>
<dbReference type="CDD" id="cd09917">
    <property type="entry name" value="F-box_SF"/>
    <property type="match status" value="1"/>
</dbReference>
<reference evidence="4 5" key="1">
    <citation type="journal article" date="2010" name="Nature">
        <title>Genome sequencing and analysis of the model grass Brachypodium distachyon.</title>
        <authorList>
            <consortium name="International Brachypodium Initiative"/>
        </authorList>
    </citation>
    <scope>NUCLEOTIDE SEQUENCE [LARGE SCALE GENOMIC DNA]</scope>
    <source>
        <strain evidence="4 5">Bd21</strain>
    </source>
</reference>
<dbReference type="SUPFAM" id="SSF81383">
    <property type="entry name" value="F-box domain"/>
    <property type="match status" value="1"/>
</dbReference>
<dbReference type="InterPro" id="IPR036047">
    <property type="entry name" value="F-box-like_dom_sf"/>
</dbReference>
<dbReference type="Gramene" id="PNT71285">
    <property type="protein sequence ID" value="PNT71285"/>
    <property type="gene ID" value="BRADI_2g25681v3"/>
</dbReference>
<protein>
    <submittedName>
        <fullName evidence="4 5">Uncharacterized protein</fullName>
    </submittedName>
</protein>
<dbReference type="AlphaFoldDB" id="A0A2K2DAI2"/>
<dbReference type="EMBL" id="CM000881">
    <property type="protein sequence ID" value="PNT71285.1"/>
    <property type="molecule type" value="Genomic_DNA"/>
</dbReference>
<evidence type="ECO:0000313" key="6">
    <source>
        <dbReference type="Proteomes" id="UP000008810"/>
    </source>
</evidence>
<dbReference type="InterPro" id="IPR001810">
    <property type="entry name" value="F-box_dom"/>
</dbReference>
<dbReference type="Gramene" id="PNT71286">
    <property type="protein sequence ID" value="PNT71286"/>
    <property type="gene ID" value="BRADI_2g25681v3"/>
</dbReference>
<feature type="region of interest" description="Disordered" evidence="1">
    <location>
        <begin position="18"/>
        <end position="47"/>
    </location>
</feature>
<dbReference type="EnsemblPlants" id="PNT71286">
    <property type="protein sequence ID" value="PNT71286"/>
    <property type="gene ID" value="BRADI_2g25681v3"/>
</dbReference>
<evidence type="ECO:0000313" key="5">
    <source>
        <dbReference type="EnsemblPlants" id="PNT71285"/>
    </source>
</evidence>
<feature type="domain" description="F-box" evidence="3">
    <location>
        <begin position="55"/>
        <end position="86"/>
    </location>
</feature>
<proteinExistence type="predicted"/>
<dbReference type="Pfam" id="PF12937">
    <property type="entry name" value="F-box-like"/>
    <property type="match status" value="1"/>
</dbReference>
<reference evidence="5" key="3">
    <citation type="submission" date="2018-08" db="UniProtKB">
        <authorList>
            <consortium name="EnsemblPlants"/>
        </authorList>
    </citation>
    <scope>IDENTIFICATION</scope>
    <source>
        <strain evidence="5">cv. Bd21</strain>
    </source>
</reference>
<gene>
    <name evidence="5" type="primary">LOC104583160</name>
    <name evidence="4" type="ORF">BRADI_2g25681v3</name>
</gene>